<dbReference type="EMBL" id="OZ075119">
    <property type="protein sequence ID" value="CAL5093837.1"/>
    <property type="molecule type" value="Genomic_DNA"/>
</dbReference>
<sequence>MSSRIHGSMSLLLVVVGLLLSSCATHAEQAKAAKPAAAPWSIHNPGGVARSLSLKAMYLPDGVTGAESLAFDRRGQGPYAGVSDGSILKTGDLYIADAYLGLMKVGPGGGEATVLAADAGDGGKPFTFVNGIDVDQATGDVYFTDSSTVYTRAHNSDILYHRDSTGRLLKYDARSGQVTVLMARLPYPNGVALSLDRTHLVVAHTGPCQAYRYWLKGPKVGSYELFADLPGYADNVRRDARGGYWFALNRESINATSPEHLVGVRVDADGGEHEVVTAPKGITLSDISEKSGKLWLGSVELDYVGLGDLNKGAIGVTYMVAHQLFF</sequence>
<dbReference type="FunFam" id="2.120.10.30:FF:000055">
    <property type="entry name" value="Protein STRICTOSIDINE SYNTHASE-LIKE 11"/>
    <property type="match status" value="1"/>
</dbReference>
<dbReference type="PROSITE" id="PS51257">
    <property type="entry name" value="PROKAR_LIPOPROTEIN"/>
    <property type="match status" value="1"/>
</dbReference>
<evidence type="ECO:0000256" key="3">
    <source>
        <dbReference type="ARBA" id="ARBA00022554"/>
    </source>
</evidence>
<dbReference type="Gene3D" id="2.120.10.30">
    <property type="entry name" value="TolB, C-terminal domain"/>
    <property type="match status" value="1"/>
</dbReference>
<proteinExistence type="inferred from homology"/>
<evidence type="ECO:0000313" key="8">
    <source>
        <dbReference type="Proteomes" id="UP001497457"/>
    </source>
</evidence>
<dbReference type="Pfam" id="PF03088">
    <property type="entry name" value="Str_synth"/>
    <property type="match status" value="1"/>
</dbReference>
<dbReference type="InterPro" id="IPR011042">
    <property type="entry name" value="6-blade_b-propeller_TolB-like"/>
</dbReference>
<feature type="domain" description="Strictosidine synthase conserved region" evidence="6">
    <location>
        <begin position="130"/>
        <end position="218"/>
    </location>
</feature>
<comment type="similarity">
    <text evidence="2">Belongs to the strictosidine synthase family.</text>
</comment>
<comment type="subcellular location">
    <subcellularLocation>
        <location evidence="1">Vacuole</location>
    </subcellularLocation>
</comment>
<dbReference type="Proteomes" id="UP001497457">
    <property type="component" value="Chromosome 9rd"/>
</dbReference>
<feature type="signal peptide" evidence="5">
    <location>
        <begin position="1"/>
        <end position="27"/>
    </location>
</feature>
<gene>
    <name evidence="7" type="ORF">URODEC1_LOCUS115564</name>
</gene>
<dbReference type="GO" id="GO:0005773">
    <property type="term" value="C:vacuole"/>
    <property type="evidence" value="ECO:0007669"/>
    <property type="project" value="UniProtKB-SubCell"/>
</dbReference>
<evidence type="ECO:0000259" key="6">
    <source>
        <dbReference type="Pfam" id="PF03088"/>
    </source>
</evidence>
<reference evidence="8" key="1">
    <citation type="submission" date="2024-06" db="EMBL/GenBank/DDBJ databases">
        <authorList>
            <person name="Ryan C."/>
        </authorList>
    </citation>
    <scope>NUCLEOTIDE SEQUENCE [LARGE SCALE GENOMIC DNA]</scope>
</reference>
<protein>
    <recommendedName>
        <fullName evidence="6">Strictosidine synthase conserved region domain-containing protein</fullName>
    </recommendedName>
</protein>
<keyword evidence="5" id="KW-0732">Signal</keyword>
<keyword evidence="8" id="KW-1185">Reference proteome</keyword>
<dbReference type="PANTHER" id="PTHR10426">
    <property type="entry name" value="STRICTOSIDINE SYNTHASE-RELATED"/>
    <property type="match status" value="1"/>
</dbReference>
<dbReference type="SUPFAM" id="SSF63829">
    <property type="entry name" value="Calcium-dependent phosphotriesterase"/>
    <property type="match status" value="1"/>
</dbReference>
<dbReference type="AlphaFoldDB" id="A0ABC9GHV5"/>
<keyword evidence="3" id="KW-0926">Vacuole</keyword>
<accession>A0ABC9GHV5</accession>
<evidence type="ECO:0000313" key="7">
    <source>
        <dbReference type="EMBL" id="CAL5093837.1"/>
    </source>
</evidence>
<evidence type="ECO:0000256" key="2">
    <source>
        <dbReference type="ARBA" id="ARBA00009191"/>
    </source>
</evidence>
<name>A0ABC9GHV5_9POAL</name>
<evidence type="ECO:0000256" key="1">
    <source>
        <dbReference type="ARBA" id="ARBA00004116"/>
    </source>
</evidence>
<keyword evidence="4" id="KW-0325">Glycoprotein</keyword>
<dbReference type="PANTHER" id="PTHR10426:SF62">
    <property type="entry name" value="OS08G0175000 PROTEIN"/>
    <property type="match status" value="1"/>
</dbReference>
<reference evidence="7 8" key="2">
    <citation type="submission" date="2024-10" db="EMBL/GenBank/DDBJ databases">
        <authorList>
            <person name="Ryan C."/>
        </authorList>
    </citation>
    <scope>NUCLEOTIDE SEQUENCE [LARGE SCALE GENOMIC DNA]</scope>
</reference>
<evidence type="ECO:0000256" key="5">
    <source>
        <dbReference type="SAM" id="SignalP"/>
    </source>
</evidence>
<organism evidence="7 8">
    <name type="scientific">Urochloa decumbens</name>
    <dbReference type="NCBI Taxonomy" id="240449"/>
    <lineage>
        <taxon>Eukaryota</taxon>
        <taxon>Viridiplantae</taxon>
        <taxon>Streptophyta</taxon>
        <taxon>Embryophyta</taxon>
        <taxon>Tracheophyta</taxon>
        <taxon>Spermatophyta</taxon>
        <taxon>Magnoliopsida</taxon>
        <taxon>Liliopsida</taxon>
        <taxon>Poales</taxon>
        <taxon>Poaceae</taxon>
        <taxon>PACMAD clade</taxon>
        <taxon>Panicoideae</taxon>
        <taxon>Panicodae</taxon>
        <taxon>Paniceae</taxon>
        <taxon>Melinidinae</taxon>
        <taxon>Urochloa</taxon>
    </lineage>
</organism>
<dbReference type="InterPro" id="IPR018119">
    <property type="entry name" value="Strictosidine_synth_cons-reg"/>
</dbReference>
<evidence type="ECO:0000256" key="4">
    <source>
        <dbReference type="ARBA" id="ARBA00023180"/>
    </source>
</evidence>
<feature type="chain" id="PRO_5044875780" description="Strictosidine synthase conserved region domain-containing protein" evidence="5">
    <location>
        <begin position="28"/>
        <end position="326"/>
    </location>
</feature>